<feature type="transmembrane region" description="Helical" evidence="7">
    <location>
        <begin position="144"/>
        <end position="164"/>
    </location>
</feature>
<feature type="transmembrane region" description="Helical" evidence="7">
    <location>
        <begin position="306"/>
        <end position="332"/>
    </location>
</feature>
<feature type="transmembrane region" description="Helical" evidence="7">
    <location>
        <begin position="170"/>
        <end position="193"/>
    </location>
</feature>
<comment type="subcellular location">
    <subcellularLocation>
        <location evidence="1">Cell membrane</location>
        <topology evidence="1">Multi-pass membrane protein</topology>
    </subcellularLocation>
</comment>
<feature type="transmembrane region" description="Helical" evidence="7">
    <location>
        <begin position="87"/>
        <end position="106"/>
    </location>
</feature>
<evidence type="ECO:0000256" key="3">
    <source>
        <dbReference type="ARBA" id="ARBA00022475"/>
    </source>
</evidence>
<dbReference type="EMBL" id="JARXVQ010000001">
    <property type="protein sequence ID" value="MDH6180071.1"/>
    <property type="molecule type" value="Genomic_DNA"/>
</dbReference>
<dbReference type="PANTHER" id="PTHR42718:SF46">
    <property type="entry name" value="BLR6921 PROTEIN"/>
    <property type="match status" value="1"/>
</dbReference>
<feature type="transmembrane region" description="Helical" evidence="7">
    <location>
        <begin position="22"/>
        <end position="45"/>
    </location>
</feature>
<organism evidence="9 10">
    <name type="scientific">Antiquaquibacter oligotrophicus</name>
    <dbReference type="NCBI Taxonomy" id="2880260"/>
    <lineage>
        <taxon>Bacteria</taxon>
        <taxon>Bacillati</taxon>
        <taxon>Actinomycetota</taxon>
        <taxon>Actinomycetes</taxon>
        <taxon>Micrococcales</taxon>
        <taxon>Microbacteriaceae</taxon>
        <taxon>Antiquaquibacter</taxon>
    </lineage>
</organism>
<keyword evidence="10" id="KW-1185">Reference proteome</keyword>
<name>A0ABT6KK43_9MICO</name>
<gene>
    <name evidence="9" type="ORF">M2152_000253</name>
</gene>
<dbReference type="Proteomes" id="UP001160142">
    <property type="component" value="Unassembled WGS sequence"/>
</dbReference>
<evidence type="ECO:0000259" key="8">
    <source>
        <dbReference type="PROSITE" id="PS50850"/>
    </source>
</evidence>
<keyword evidence="6 7" id="KW-0472">Membrane</keyword>
<dbReference type="Gene3D" id="1.20.1250.20">
    <property type="entry name" value="MFS general substrate transporter like domains"/>
    <property type="match status" value="1"/>
</dbReference>
<dbReference type="PRINTS" id="PR01035">
    <property type="entry name" value="TCRTETA"/>
</dbReference>
<evidence type="ECO:0000256" key="7">
    <source>
        <dbReference type="SAM" id="Phobius"/>
    </source>
</evidence>
<dbReference type="CDD" id="cd17504">
    <property type="entry name" value="MFS_MMR_MDR_like"/>
    <property type="match status" value="1"/>
</dbReference>
<feature type="transmembrane region" description="Helical" evidence="7">
    <location>
        <begin position="274"/>
        <end position="294"/>
    </location>
</feature>
<dbReference type="InterPro" id="IPR011701">
    <property type="entry name" value="MFS"/>
</dbReference>
<feature type="transmembrane region" description="Helical" evidence="7">
    <location>
        <begin position="236"/>
        <end position="254"/>
    </location>
</feature>
<dbReference type="Pfam" id="PF07690">
    <property type="entry name" value="MFS_1"/>
    <property type="match status" value="1"/>
</dbReference>
<reference evidence="9 10" key="1">
    <citation type="submission" date="2023-04" db="EMBL/GenBank/DDBJ databases">
        <title>Genome Encyclopedia of Bacteria and Archaea VI: Functional Genomics of Type Strains.</title>
        <authorList>
            <person name="Whitman W."/>
        </authorList>
    </citation>
    <scope>NUCLEOTIDE SEQUENCE [LARGE SCALE GENOMIC DNA]</scope>
    <source>
        <strain evidence="9 10">SG_E_30_P1</strain>
    </source>
</reference>
<dbReference type="RefSeq" id="WP_322132437.1">
    <property type="nucleotide sequence ID" value="NZ_CP085036.1"/>
</dbReference>
<feature type="transmembrane region" description="Helical" evidence="7">
    <location>
        <begin position="414"/>
        <end position="434"/>
    </location>
</feature>
<keyword evidence="5 7" id="KW-1133">Transmembrane helix</keyword>
<evidence type="ECO:0000256" key="4">
    <source>
        <dbReference type="ARBA" id="ARBA00022692"/>
    </source>
</evidence>
<dbReference type="SUPFAM" id="SSF103473">
    <property type="entry name" value="MFS general substrate transporter"/>
    <property type="match status" value="2"/>
</dbReference>
<feature type="transmembrane region" description="Helical" evidence="7">
    <location>
        <begin position="57"/>
        <end position="75"/>
    </location>
</feature>
<feature type="transmembrane region" description="Helical" evidence="7">
    <location>
        <begin position="112"/>
        <end position="132"/>
    </location>
</feature>
<evidence type="ECO:0000256" key="5">
    <source>
        <dbReference type="ARBA" id="ARBA00022989"/>
    </source>
</evidence>
<dbReference type="InterPro" id="IPR020846">
    <property type="entry name" value="MFS_dom"/>
</dbReference>
<evidence type="ECO:0000313" key="9">
    <source>
        <dbReference type="EMBL" id="MDH6180071.1"/>
    </source>
</evidence>
<feature type="transmembrane region" description="Helical" evidence="7">
    <location>
        <begin position="205"/>
        <end position="224"/>
    </location>
</feature>
<sequence>MTTTTTVSPTATSATTRPWRTFLVLALCVGGFATLQNLVVPVLPIIQTDLGTDTAGVTWTVTAWLIAAAVATPLLGRVGDMVGRRRVLLISLGGVMVGSVLAAIAPNLEVLIAARIIQGMGGAMFPLAFGLLRDAFPRERVPSAIGAMSALIAIGGGIGAVLAGPLSEAIGWRGLFLVLLVLSIPGAILARTLVPESPERSPGRLNIPAALLLSGWLVALLLPLSDGNAWGWNSPLVIGLFALAAILLVAWIMVEWRSKEPLVDMRTMISPAIWPMNVAAVLVGAVMFSVFAYFPRFVQVPTGTGYGLGATVAESGLLTLPMLATMAVAGFLSGPLGRIIGFRAQIAGASGLIVASTIALAFVHATTWEVALWGALFGFGLGLVYSAITSVVVQSVKPTETGVASGMNANLRTIGSSLGVTIMTAIVAGSATGMDFPTEQAYETGFLTVALIGSGAILVTIVGSILAARRVVDDTAAIEVPVRA</sequence>
<feature type="domain" description="Major facilitator superfamily (MFS) profile" evidence="8">
    <location>
        <begin position="21"/>
        <end position="471"/>
    </location>
</feature>
<evidence type="ECO:0000256" key="1">
    <source>
        <dbReference type="ARBA" id="ARBA00004651"/>
    </source>
</evidence>
<dbReference type="Gene3D" id="1.20.1720.10">
    <property type="entry name" value="Multidrug resistance protein D"/>
    <property type="match status" value="1"/>
</dbReference>
<accession>A0ABT6KK43</accession>
<evidence type="ECO:0000256" key="6">
    <source>
        <dbReference type="ARBA" id="ARBA00023136"/>
    </source>
</evidence>
<keyword evidence="3" id="KW-1003">Cell membrane</keyword>
<dbReference type="PANTHER" id="PTHR42718">
    <property type="entry name" value="MAJOR FACILITATOR SUPERFAMILY MULTIDRUG TRANSPORTER MFSC"/>
    <property type="match status" value="1"/>
</dbReference>
<evidence type="ECO:0000256" key="2">
    <source>
        <dbReference type="ARBA" id="ARBA00022448"/>
    </source>
</evidence>
<comment type="caution">
    <text evidence="9">The sequence shown here is derived from an EMBL/GenBank/DDBJ whole genome shotgun (WGS) entry which is preliminary data.</text>
</comment>
<proteinExistence type="predicted"/>
<feature type="transmembrane region" description="Helical" evidence="7">
    <location>
        <begin position="446"/>
        <end position="468"/>
    </location>
</feature>
<dbReference type="InterPro" id="IPR036259">
    <property type="entry name" value="MFS_trans_sf"/>
</dbReference>
<dbReference type="InterPro" id="IPR001958">
    <property type="entry name" value="Tet-R_TetA/multi-R_MdtG-like"/>
</dbReference>
<evidence type="ECO:0000313" key="10">
    <source>
        <dbReference type="Proteomes" id="UP001160142"/>
    </source>
</evidence>
<keyword evidence="4 7" id="KW-0812">Transmembrane</keyword>
<protein>
    <submittedName>
        <fullName evidence="9">EmrB/QacA subfamily drug resistance transporter</fullName>
    </submittedName>
</protein>
<dbReference type="PROSITE" id="PS50850">
    <property type="entry name" value="MFS"/>
    <property type="match status" value="1"/>
</dbReference>
<feature type="transmembrane region" description="Helical" evidence="7">
    <location>
        <begin position="371"/>
        <end position="393"/>
    </location>
</feature>
<feature type="transmembrane region" description="Helical" evidence="7">
    <location>
        <begin position="344"/>
        <end position="365"/>
    </location>
</feature>
<keyword evidence="2" id="KW-0813">Transport</keyword>